<gene>
    <name evidence="2" type="ORF">A5636_20330</name>
</gene>
<keyword evidence="3" id="KW-1185">Reference proteome</keyword>
<dbReference type="EMBL" id="LZLQ01000026">
    <property type="protein sequence ID" value="OBK18598.1"/>
    <property type="molecule type" value="Genomic_DNA"/>
</dbReference>
<keyword evidence="1" id="KW-1133">Transmembrane helix</keyword>
<dbReference type="Pfam" id="PF09604">
    <property type="entry name" value="Potass_KdpF"/>
    <property type="match status" value="1"/>
</dbReference>
<evidence type="ECO:0000313" key="2">
    <source>
        <dbReference type="EMBL" id="OBK18598.1"/>
    </source>
</evidence>
<evidence type="ECO:0000313" key="3">
    <source>
        <dbReference type="Proteomes" id="UP000093629"/>
    </source>
</evidence>
<dbReference type="RefSeq" id="WP_065157592.1">
    <property type="nucleotide sequence ID" value="NZ_LZLQ01000026.1"/>
</dbReference>
<feature type="transmembrane region" description="Helical" evidence="1">
    <location>
        <begin position="6"/>
        <end position="24"/>
    </location>
</feature>
<accession>A0A1A3N8W8</accession>
<dbReference type="AlphaFoldDB" id="A0A1A3N8W8"/>
<comment type="caution">
    <text evidence="2">The sequence shown here is derived from an EMBL/GenBank/DDBJ whole genome shotgun (WGS) entry which is preliminary data.</text>
</comment>
<dbReference type="InterPro" id="IPR011726">
    <property type="entry name" value="KdpF"/>
</dbReference>
<keyword evidence="1" id="KW-0812">Transmembrane</keyword>
<dbReference type="GO" id="GO:0008556">
    <property type="term" value="F:P-type potassium transmembrane transporter activity"/>
    <property type="evidence" value="ECO:0007669"/>
    <property type="project" value="InterPro"/>
</dbReference>
<name>A0A1A3N8W8_MYCAS</name>
<reference evidence="2 3" key="1">
    <citation type="submission" date="2016-06" db="EMBL/GenBank/DDBJ databases">
        <authorList>
            <person name="Kjaerup R.B."/>
            <person name="Dalgaard T.S."/>
            <person name="Juul-Madsen H.R."/>
        </authorList>
    </citation>
    <scope>NUCLEOTIDE SEQUENCE [LARGE SCALE GENOMIC DNA]</scope>
    <source>
        <strain evidence="2 3">1245139.5</strain>
    </source>
</reference>
<dbReference type="GO" id="GO:0005886">
    <property type="term" value="C:plasma membrane"/>
    <property type="evidence" value="ECO:0007669"/>
    <property type="project" value="InterPro"/>
</dbReference>
<keyword evidence="1" id="KW-0472">Membrane</keyword>
<sequence>MSAANGIGLVLAILVALLLIAALLNPEKF</sequence>
<dbReference type="Proteomes" id="UP000093629">
    <property type="component" value="Unassembled WGS sequence"/>
</dbReference>
<protein>
    <submittedName>
        <fullName evidence="2">K+-transporting ATPase subunit F</fullName>
    </submittedName>
</protein>
<proteinExistence type="predicted"/>
<organism evidence="2 3">
    <name type="scientific">Mycobacterium asiaticum</name>
    <dbReference type="NCBI Taxonomy" id="1790"/>
    <lineage>
        <taxon>Bacteria</taxon>
        <taxon>Bacillati</taxon>
        <taxon>Actinomycetota</taxon>
        <taxon>Actinomycetes</taxon>
        <taxon>Mycobacteriales</taxon>
        <taxon>Mycobacteriaceae</taxon>
        <taxon>Mycobacterium</taxon>
    </lineage>
</organism>
<evidence type="ECO:0000256" key="1">
    <source>
        <dbReference type="SAM" id="Phobius"/>
    </source>
</evidence>